<dbReference type="SUPFAM" id="SSF53756">
    <property type="entry name" value="UDP-Glycosyltransferase/glycogen phosphorylase"/>
    <property type="match status" value="1"/>
</dbReference>
<evidence type="ECO:0000313" key="5">
    <source>
        <dbReference type="EMBL" id="MTD90644.1"/>
    </source>
</evidence>
<keyword evidence="1" id="KW-0328">Glycosyltransferase</keyword>
<dbReference type="Gene3D" id="3.40.50.2000">
    <property type="entry name" value="Glycogen Phosphorylase B"/>
    <property type="match status" value="2"/>
</dbReference>
<dbReference type="GO" id="GO:0016757">
    <property type="term" value="F:glycosyltransferase activity"/>
    <property type="evidence" value="ECO:0007669"/>
    <property type="project" value="UniProtKB-KW"/>
</dbReference>
<organism evidence="5 6">
    <name type="scientific">Corynebacterium aurimucosum</name>
    <dbReference type="NCBI Taxonomy" id="169292"/>
    <lineage>
        <taxon>Bacteria</taxon>
        <taxon>Bacillati</taxon>
        <taxon>Actinomycetota</taxon>
        <taxon>Actinomycetes</taxon>
        <taxon>Mycobacteriales</taxon>
        <taxon>Corynebacteriaceae</taxon>
        <taxon>Corynebacterium</taxon>
    </lineage>
</organism>
<dbReference type="Pfam" id="PF13579">
    <property type="entry name" value="Glyco_trans_4_4"/>
    <property type="match status" value="1"/>
</dbReference>
<dbReference type="EMBL" id="VIOG01000002">
    <property type="protein sequence ID" value="MTD90644.1"/>
    <property type="molecule type" value="Genomic_DNA"/>
</dbReference>
<name>A0A6I3K7K2_9CORY</name>
<dbReference type="Pfam" id="PF00534">
    <property type="entry name" value="Glycos_transf_1"/>
    <property type="match status" value="1"/>
</dbReference>
<dbReference type="InterPro" id="IPR028098">
    <property type="entry name" value="Glyco_trans_4-like_N"/>
</dbReference>
<dbReference type="AlphaFoldDB" id="A0A6I3K7K2"/>
<evidence type="ECO:0000313" key="6">
    <source>
        <dbReference type="Proteomes" id="UP000432568"/>
    </source>
</evidence>
<dbReference type="InterPro" id="IPR001296">
    <property type="entry name" value="Glyco_trans_1"/>
</dbReference>
<keyword evidence="2" id="KW-0808">Transferase</keyword>
<dbReference type="Proteomes" id="UP000432568">
    <property type="component" value="Unassembled WGS sequence"/>
</dbReference>
<proteinExistence type="predicted"/>
<dbReference type="PANTHER" id="PTHR12526">
    <property type="entry name" value="GLYCOSYLTRANSFERASE"/>
    <property type="match status" value="1"/>
</dbReference>
<feature type="domain" description="Glycosyl transferase family 1" evidence="3">
    <location>
        <begin position="306"/>
        <end position="469"/>
    </location>
</feature>
<feature type="domain" description="Glycosyltransferase subfamily 4-like N-terminal" evidence="4">
    <location>
        <begin position="189"/>
        <end position="283"/>
    </location>
</feature>
<evidence type="ECO:0000259" key="3">
    <source>
        <dbReference type="Pfam" id="PF00534"/>
    </source>
</evidence>
<dbReference type="PANTHER" id="PTHR12526:SF630">
    <property type="entry name" value="GLYCOSYLTRANSFERASE"/>
    <property type="match status" value="1"/>
</dbReference>
<dbReference type="CDD" id="cd03801">
    <property type="entry name" value="GT4_PimA-like"/>
    <property type="match status" value="1"/>
</dbReference>
<sequence>MGVKLKPLMVMAVGNTVEGDSRVEKMAVSARDQGYEVVIVGMKQRDVSMLGSYERIPIYRLVPDWSQYLEWRRRQPKEEMGAEDYIDQENERIRNEVANLRSKTEEKVGFVLSIRNLPRLVAPSRFGQRLEKTVDVNEKLAPVFQKVIDVRESWVRAKLNKQNLGQWLRSGQPGQAIELWPQIGGFEELFLRAFRELQPDIIHVHDRHPMSAAKLYQDERLRDGVFVPWIYDAHEYLPGQRFSGPAGHRYGWLALESEMIQYANHVITVSAQLADKLQARHHLEQTPSIVVNAPSSARILNPDLDRQSLREELGLGDEPLLVYVGKLAERRGIFTAVEAMPLLPNVHLAFVGSKDKAPRAEIEKLAKKHKVSDRVHIVDYVPSKHVTSYVSSADIGLSPLYGTKAHHQALATKIREYIQAGLPIVGTDLQAQGSFIRETNVGWVHEERNPYSFAEAVREVLHDLPRFKERVELIRKDHSWESQEVVLGKIWQQFASTPDKDGTNLDLSVEVPPFRRGMLNQTYPLRRLLTTIDENVALAWKGKIYLQQSPLEWHLLGKAYGAVEEQLRTWNLLLKTADYLVTLDYEPLFEETLGTGTNLRHQLGRSGIGLYAFVSDDQLADPYEEMALIPGSHWESLDKSILVRLAANRETARKILRDRDAKLISTSPGVLKLGLPSVWLPNFNLDQTSMVRQDLQSVEPIRIGILSDKRPEPVMSALRQLRENNSFFEFVEVNENGGCSQSISILIDRIGSGFHTSAALLAMQKGIPVLASYDPGILGQLESLPPYLPISPASIDAQIRSVASALVSQNGNDAGDACGTSQEQLSEYLEYLAKLEKPFSSHN</sequence>
<comment type="caution">
    <text evidence="5">The sequence shown here is derived from an EMBL/GenBank/DDBJ whole genome shotgun (WGS) entry which is preliminary data.</text>
</comment>
<evidence type="ECO:0000259" key="4">
    <source>
        <dbReference type="Pfam" id="PF13579"/>
    </source>
</evidence>
<accession>A0A6I3K7K2</accession>
<evidence type="ECO:0000256" key="1">
    <source>
        <dbReference type="ARBA" id="ARBA00022676"/>
    </source>
</evidence>
<evidence type="ECO:0000256" key="2">
    <source>
        <dbReference type="ARBA" id="ARBA00022679"/>
    </source>
</evidence>
<reference evidence="5 6" key="1">
    <citation type="submission" date="2019-07" db="EMBL/GenBank/DDBJ databases">
        <title>Draft genome of C. aurimucosum strain 332.</title>
        <authorList>
            <person name="Pacheco L.G.C."/>
            <person name="Aguiar E.R.G.R."/>
            <person name="Barberis C.M."/>
            <person name="Almuzara M.N."/>
            <person name="Traglia G.M."/>
            <person name="Santos C.S."/>
            <person name="Vay C.A."/>
            <person name="Rocha D.J.P.G."/>
        </authorList>
    </citation>
    <scope>NUCLEOTIDE SEQUENCE [LARGE SCALE GENOMIC DNA]</scope>
    <source>
        <strain evidence="5 6">332</strain>
    </source>
</reference>
<gene>
    <name evidence="5" type="ORF">FME68_01780</name>
</gene>
<protein>
    <submittedName>
        <fullName evidence="5">Glycosyltransferase family 4 protein</fullName>
    </submittedName>
</protein>